<organism evidence="1 2">
    <name type="scientific">Edhazardia aedis (strain USNM 41457)</name>
    <name type="common">Microsporidian parasite</name>
    <dbReference type="NCBI Taxonomy" id="1003232"/>
    <lineage>
        <taxon>Eukaryota</taxon>
        <taxon>Fungi</taxon>
        <taxon>Fungi incertae sedis</taxon>
        <taxon>Microsporidia</taxon>
        <taxon>Edhazardia</taxon>
    </lineage>
</organism>
<name>J9DR04_EDHAE</name>
<keyword evidence="2" id="KW-1185">Reference proteome</keyword>
<reference evidence="1 2" key="1">
    <citation type="submission" date="2011-08" db="EMBL/GenBank/DDBJ databases">
        <authorList>
            <person name="Liu Z.J."/>
            <person name="Shi F.L."/>
            <person name="Lu J.Q."/>
            <person name="Li M."/>
            <person name="Wang Z.L."/>
        </authorList>
    </citation>
    <scope>NUCLEOTIDE SEQUENCE [LARGE SCALE GENOMIC DNA]</scope>
    <source>
        <strain evidence="1 2">USNM 41457</strain>
    </source>
</reference>
<comment type="caution">
    <text evidence="1">The sequence shown here is derived from an EMBL/GenBank/DDBJ whole genome shotgun (WGS) entry which is preliminary data.</text>
</comment>
<dbReference type="AlphaFoldDB" id="J9DR04"/>
<proteinExistence type="predicted"/>
<gene>
    <name evidence="1" type="ORF">EDEG_00890</name>
</gene>
<evidence type="ECO:0000313" key="1">
    <source>
        <dbReference type="EMBL" id="EJW05010.1"/>
    </source>
</evidence>
<accession>J9DR04</accession>
<dbReference type="Proteomes" id="UP000003163">
    <property type="component" value="Unassembled WGS sequence"/>
</dbReference>
<sequence length="470" mass="55614">MLVLQFVLKLQTIYSLASGSIGSNNNALAYTSCNIRRAKKTEEMMFDILEIFVMNFLEKEGIKLKDETENAKYSQFQFSNDYIIKKILDYIVVFFKNKNIINLSETDSICRLKDENQITEEHSTSYSLDKHSYMLQLEYLASFMRFDDFKKKCFLKLLHIKSQKSFLNDERSMKILYYFESVLNIQSFVYLQDFLSYFRLDYIKKCEYLQLKRIDLDFLLNKNDLIEILKQLVSTYISIAIKQTVNFRLCKELFVYNWICKNVVANKSSKTRQIMFLNLVEKKLTTLKNIINKEIEKSKIRSKLGFFPVNENLTEEIYKPQISSTSRKDYKSVLTEDNKCMNNSESSFKTQNSGSNINMNENNQETSSFSMKIKNIKFEMYISIHEHCKLKDEHFNTLDLANVGVNELYKSDEFKAKIVSFCEKEKQIIYELLIVQFFSSLRQLFPKYCYIFQFTRDYNGLVIFALALNS</sequence>
<dbReference type="VEuPathDB" id="MicrosporidiaDB:EDEG_00890"/>
<evidence type="ECO:0000313" key="2">
    <source>
        <dbReference type="Proteomes" id="UP000003163"/>
    </source>
</evidence>
<reference evidence="2" key="2">
    <citation type="submission" date="2015-07" db="EMBL/GenBank/DDBJ databases">
        <title>Contrasting host-pathogen interactions and genome evolution in two generalist and specialist microsporidian pathogens of mosquitoes.</title>
        <authorList>
            <consortium name="The Broad Institute Genomics Platform"/>
            <consortium name="The Broad Institute Genome Sequencing Center for Infectious Disease"/>
            <person name="Cuomo C.A."/>
            <person name="Sanscrainte N.D."/>
            <person name="Goldberg J.M."/>
            <person name="Heiman D."/>
            <person name="Young S."/>
            <person name="Zeng Q."/>
            <person name="Becnel J.J."/>
            <person name="Birren B.W."/>
        </authorList>
    </citation>
    <scope>NUCLEOTIDE SEQUENCE [LARGE SCALE GENOMIC DNA]</scope>
    <source>
        <strain evidence="2">USNM 41457</strain>
    </source>
</reference>
<dbReference type="EMBL" id="AFBI03000011">
    <property type="protein sequence ID" value="EJW05010.1"/>
    <property type="molecule type" value="Genomic_DNA"/>
</dbReference>
<dbReference type="InParanoid" id="J9DR04"/>
<protein>
    <submittedName>
        <fullName evidence="1">Uncharacterized protein</fullName>
    </submittedName>
</protein>
<dbReference type="HOGENOM" id="CLU_581431_0_0_1"/>